<proteinExistence type="predicted"/>
<feature type="domain" description="Aminoglycoside phosphotransferase" evidence="1">
    <location>
        <begin position="168"/>
        <end position="219"/>
    </location>
</feature>
<dbReference type="InterPro" id="IPR011009">
    <property type="entry name" value="Kinase-like_dom_sf"/>
</dbReference>
<evidence type="ECO:0000313" key="3">
    <source>
        <dbReference type="Proteomes" id="UP000199111"/>
    </source>
</evidence>
<keyword evidence="3" id="KW-1185">Reference proteome</keyword>
<accession>A0A1I3GWT0</accession>
<dbReference type="AlphaFoldDB" id="A0A1I3GWT0"/>
<name>A0A1I3GWT0_9ACTN</name>
<dbReference type="SUPFAM" id="SSF56112">
    <property type="entry name" value="Protein kinase-like (PK-like)"/>
    <property type="match status" value="1"/>
</dbReference>
<dbReference type="InterPro" id="IPR002575">
    <property type="entry name" value="Aminoglycoside_PTrfase"/>
</dbReference>
<dbReference type="Pfam" id="PF01636">
    <property type="entry name" value="APH"/>
    <property type="match status" value="1"/>
</dbReference>
<evidence type="ECO:0000259" key="1">
    <source>
        <dbReference type="Pfam" id="PF01636"/>
    </source>
</evidence>
<dbReference type="Gene3D" id="3.90.1200.10">
    <property type="match status" value="1"/>
</dbReference>
<protein>
    <submittedName>
        <fullName evidence="2">Ser/Thr protein kinase RdoA involved in Cpx stress response, MazF antagonist</fullName>
    </submittedName>
</protein>
<organism evidence="2 3">
    <name type="scientific">Streptosporangium canum</name>
    <dbReference type="NCBI Taxonomy" id="324952"/>
    <lineage>
        <taxon>Bacteria</taxon>
        <taxon>Bacillati</taxon>
        <taxon>Actinomycetota</taxon>
        <taxon>Actinomycetes</taxon>
        <taxon>Streptosporangiales</taxon>
        <taxon>Streptosporangiaceae</taxon>
        <taxon>Streptosporangium</taxon>
    </lineage>
</organism>
<dbReference type="GO" id="GO:0016301">
    <property type="term" value="F:kinase activity"/>
    <property type="evidence" value="ECO:0007669"/>
    <property type="project" value="UniProtKB-KW"/>
</dbReference>
<sequence length="315" mass="34633">MGVEVAWPHRPLRGNARWGCFDAGPQMVDTHGQRGLMTDPNRDAGHLDEEPLTGDGVTRGIVRVGNTVRRPVRPFTLTVQAYLAHLHTAGFSDAPVPLGLDDQGREVLSFVSGEVPREPLPPETAVEEVLIELARLIRRLHDAAQGWVPPADATWGGIPGARMTTSTPDGRPPLVSHRDYCPGNVVFRDDLPVALIDFDLAKPTTRVEDLANALYWWAPLLHPKDRAPAFVDLDIPHRVAVFADAYGMTAPQRHALVPVATRMIGRFHVNMRAAAETDPVFRRMWDGGVKDRLPRAEAWIREEGPAITARLTAAG</sequence>
<evidence type="ECO:0000313" key="2">
    <source>
        <dbReference type="EMBL" id="SFI27914.1"/>
    </source>
</evidence>
<keyword evidence="2" id="KW-0418">Kinase</keyword>
<dbReference type="EMBL" id="FOQY01000002">
    <property type="protein sequence ID" value="SFI27914.1"/>
    <property type="molecule type" value="Genomic_DNA"/>
</dbReference>
<dbReference type="Proteomes" id="UP000199111">
    <property type="component" value="Unassembled WGS sequence"/>
</dbReference>
<gene>
    <name evidence="2" type="ORF">SAMN05216275_102254</name>
</gene>
<reference evidence="3" key="1">
    <citation type="submission" date="2016-10" db="EMBL/GenBank/DDBJ databases">
        <authorList>
            <person name="Varghese N."/>
            <person name="Submissions S."/>
        </authorList>
    </citation>
    <scope>NUCLEOTIDE SEQUENCE [LARGE SCALE GENOMIC DNA]</scope>
    <source>
        <strain evidence="3">CGMCC 4.2126</strain>
    </source>
</reference>
<keyword evidence="2" id="KW-0808">Transferase</keyword>